<dbReference type="InterPro" id="IPR037679">
    <property type="entry name" value="Apc5"/>
</dbReference>
<dbReference type="GO" id="GO:0045842">
    <property type="term" value="P:positive regulation of mitotic metaphase/anaphase transition"/>
    <property type="evidence" value="ECO:0007669"/>
    <property type="project" value="TreeGrafter"/>
</dbReference>
<organism evidence="5 6">
    <name type="scientific">Elliptochloris bilobata</name>
    <dbReference type="NCBI Taxonomy" id="381761"/>
    <lineage>
        <taxon>Eukaryota</taxon>
        <taxon>Viridiplantae</taxon>
        <taxon>Chlorophyta</taxon>
        <taxon>core chlorophytes</taxon>
        <taxon>Trebouxiophyceae</taxon>
        <taxon>Trebouxiophyceae incertae sedis</taxon>
        <taxon>Elliptochloris clade</taxon>
        <taxon>Elliptochloris</taxon>
    </lineage>
</organism>
<sequence length="114" mass="11684">MGALGDRTAMASLRAELPLLLGAAPALARARAQLTLAEGLLATASAAQLAADPDRVLQPLEAAAALFEGLEDWRSAAAALHLAAVVCQTVRRTAQRNAVAAGFCRMSARAEACC</sequence>
<keyword evidence="4" id="KW-0131">Cell cycle</keyword>
<keyword evidence="1" id="KW-0132">Cell division</keyword>
<evidence type="ECO:0000256" key="4">
    <source>
        <dbReference type="ARBA" id="ARBA00023306"/>
    </source>
</evidence>
<dbReference type="EMBL" id="JALJOU010000117">
    <property type="protein sequence ID" value="KAK9819565.1"/>
    <property type="molecule type" value="Genomic_DNA"/>
</dbReference>
<evidence type="ECO:0000256" key="1">
    <source>
        <dbReference type="ARBA" id="ARBA00022618"/>
    </source>
</evidence>
<evidence type="ECO:0000313" key="6">
    <source>
        <dbReference type="Proteomes" id="UP001445335"/>
    </source>
</evidence>
<keyword evidence="2" id="KW-0498">Mitosis</keyword>
<dbReference type="GO" id="GO:0051301">
    <property type="term" value="P:cell division"/>
    <property type="evidence" value="ECO:0007669"/>
    <property type="project" value="UniProtKB-KW"/>
</dbReference>
<name>A0AAW1QDX3_9CHLO</name>
<evidence type="ECO:0000313" key="5">
    <source>
        <dbReference type="EMBL" id="KAK9819565.1"/>
    </source>
</evidence>
<keyword evidence="6" id="KW-1185">Reference proteome</keyword>
<comment type="caution">
    <text evidence="5">The sequence shown here is derived from an EMBL/GenBank/DDBJ whole genome shotgun (WGS) entry which is preliminary data.</text>
</comment>
<accession>A0AAW1QDX3</accession>
<protein>
    <submittedName>
        <fullName evidence="5">Uncharacterized protein</fullName>
    </submittedName>
</protein>
<gene>
    <name evidence="5" type="ORF">WJX81_006699</name>
</gene>
<dbReference type="GO" id="GO:0031145">
    <property type="term" value="P:anaphase-promoting complex-dependent catabolic process"/>
    <property type="evidence" value="ECO:0007669"/>
    <property type="project" value="TreeGrafter"/>
</dbReference>
<proteinExistence type="predicted"/>
<dbReference type="Proteomes" id="UP001445335">
    <property type="component" value="Unassembled WGS sequence"/>
</dbReference>
<dbReference type="AlphaFoldDB" id="A0AAW1QDX3"/>
<reference evidence="5 6" key="1">
    <citation type="journal article" date="2024" name="Nat. Commun.">
        <title>Phylogenomics reveals the evolutionary origins of lichenization in chlorophyte algae.</title>
        <authorList>
            <person name="Puginier C."/>
            <person name="Libourel C."/>
            <person name="Otte J."/>
            <person name="Skaloud P."/>
            <person name="Haon M."/>
            <person name="Grisel S."/>
            <person name="Petersen M."/>
            <person name="Berrin J.G."/>
            <person name="Delaux P.M."/>
            <person name="Dal Grande F."/>
            <person name="Keller J."/>
        </authorList>
    </citation>
    <scope>NUCLEOTIDE SEQUENCE [LARGE SCALE GENOMIC DNA]</scope>
    <source>
        <strain evidence="5 6">SAG 245.80</strain>
    </source>
</reference>
<evidence type="ECO:0000256" key="3">
    <source>
        <dbReference type="ARBA" id="ARBA00022786"/>
    </source>
</evidence>
<dbReference type="PANTHER" id="PTHR12830:SF9">
    <property type="entry name" value="ANAPHASE-PROMOTING COMPLEX SUBUNIT 5"/>
    <property type="match status" value="1"/>
</dbReference>
<evidence type="ECO:0000256" key="2">
    <source>
        <dbReference type="ARBA" id="ARBA00022776"/>
    </source>
</evidence>
<keyword evidence="3" id="KW-0833">Ubl conjugation pathway</keyword>
<dbReference type="PANTHER" id="PTHR12830">
    <property type="entry name" value="ANAPHASE-PROMOTING COMPLEX SUBUNIT 5"/>
    <property type="match status" value="1"/>
</dbReference>
<dbReference type="GO" id="GO:0070979">
    <property type="term" value="P:protein K11-linked ubiquitination"/>
    <property type="evidence" value="ECO:0007669"/>
    <property type="project" value="TreeGrafter"/>
</dbReference>
<dbReference type="GO" id="GO:0005680">
    <property type="term" value="C:anaphase-promoting complex"/>
    <property type="evidence" value="ECO:0007669"/>
    <property type="project" value="InterPro"/>
</dbReference>